<name>A0ABS3N0Y2_9BACI</name>
<evidence type="ECO:0000313" key="6">
    <source>
        <dbReference type="EMBL" id="MBO1511819.1"/>
    </source>
</evidence>
<keyword evidence="3" id="KW-0805">Transcription regulation</keyword>
<dbReference type="Pfam" id="PF02954">
    <property type="entry name" value="HTH_8"/>
    <property type="match status" value="1"/>
</dbReference>
<dbReference type="EMBL" id="JAGDEL010000005">
    <property type="protein sequence ID" value="MBO1511819.1"/>
    <property type="molecule type" value="Genomic_DNA"/>
</dbReference>
<keyword evidence="1" id="KW-0547">Nucleotide-binding</keyword>
<comment type="caution">
    <text evidence="6">The sequence shown here is derived from an EMBL/GenBank/DDBJ whole genome shotgun (WGS) entry which is preliminary data.</text>
</comment>
<reference evidence="6 7" key="1">
    <citation type="submission" date="2021-03" db="EMBL/GenBank/DDBJ databases">
        <title>Whole genome sequence of Metabacillus bambusae BG109.</title>
        <authorList>
            <person name="Jeong J.W."/>
        </authorList>
    </citation>
    <scope>NUCLEOTIDE SEQUENCE [LARGE SCALE GENOMIC DNA]</scope>
    <source>
        <strain evidence="6 7">BG109</strain>
    </source>
</reference>
<evidence type="ECO:0000259" key="5">
    <source>
        <dbReference type="PROSITE" id="PS50045"/>
    </source>
</evidence>
<dbReference type="PANTHER" id="PTHR32071">
    <property type="entry name" value="TRANSCRIPTIONAL REGULATORY PROTEIN"/>
    <property type="match status" value="1"/>
</dbReference>
<dbReference type="Gene3D" id="3.40.50.2300">
    <property type="match status" value="1"/>
</dbReference>
<proteinExistence type="predicted"/>
<evidence type="ECO:0000256" key="1">
    <source>
        <dbReference type="ARBA" id="ARBA00022741"/>
    </source>
</evidence>
<keyword evidence="4" id="KW-0804">Transcription</keyword>
<keyword evidence="7" id="KW-1185">Reference proteome</keyword>
<dbReference type="Gene3D" id="1.10.8.60">
    <property type="match status" value="1"/>
</dbReference>
<evidence type="ECO:0000256" key="3">
    <source>
        <dbReference type="ARBA" id="ARBA00023015"/>
    </source>
</evidence>
<dbReference type="InterPro" id="IPR027417">
    <property type="entry name" value="P-loop_NTPase"/>
</dbReference>
<evidence type="ECO:0000313" key="7">
    <source>
        <dbReference type="Proteomes" id="UP000663981"/>
    </source>
</evidence>
<dbReference type="Proteomes" id="UP000663981">
    <property type="component" value="Unassembled WGS sequence"/>
</dbReference>
<sequence>MKIKTLFIAPYSAMAHLIEECRQEEQKLDIHIEVGNLHDAIPLAKAAENRGFDVIISRGGTAKLIEKEVNIPVVDVHVSGYDMLRVLTLANDFPGRKAIVGFSNITLGAKAITDLLDIPIEVHTVETAQEVETIVEQLKTEGCELIMGDVITIDAASKHNLEGILIQSGREAIFEAFQKARSIYRLHQKQQKKITLLKNLLEESASDMIVISVEGKVVYQNWTNFDGCPRPIDTLIDLVQQGLLSHGVKIVESSELKKIKQKVNEKVIDDQTYYLFQFSEFNYENQQKGLQLQAVSQQPMLIAKSKKMQRCVNVIESNLTNNRWILVGASGSGKILISQYIHYLTNGGNGLFASSSAENAIKMNDIDDLDIHTIYINEVEVLSPQNIEKLAVLIKDWAKRGITVITAIQQEDPVFHSLMYDDEVIRVTIPSLNERKEDIKPLTTYFIASLHGELGTSAIKIKNEAMELLEHYSWPGNVAELKTLLKDAVLEEKGYVIGKELISELLGEKHGKTASFDNDFLTGTLDEIEKRIILKIMEEENQNQTKAAERLGINRSTLWRKLKQ</sequence>
<dbReference type="SUPFAM" id="SSF52540">
    <property type="entry name" value="P-loop containing nucleoside triphosphate hydrolases"/>
    <property type="match status" value="1"/>
</dbReference>
<dbReference type="PROSITE" id="PS50045">
    <property type="entry name" value="SIGMA54_INTERACT_4"/>
    <property type="match status" value="1"/>
</dbReference>
<feature type="domain" description="Sigma-54 factor interaction" evidence="5">
    <location>
        <begin position="349"/>
        <end position="490"/>
    </location>
</feature>
<gene>
    <name evidence="6" type="ORF">I7822_09065</name>
</gene>
<dbReference type="Gene3D" id="3.40.50.10660">
    <property type="entry name" value="PrpR receptor domain-like"/>
    <property type="match status" value="1"/>
</dbReference>
<dbReference type="Gene3D" id="1.10.10.60">
    <property type="entry name" value="Homeodomain-like"/>
    <property type="match status" value="1"/>
</dbReference>
<protein>
    <submittedName>
        <fullName evidence="6">PrpR N-terminal domain-containing protein</fullName>
    </submittedName>
</protein>
<accession>A0ABS3N0Y2</accession>
<evidence type="ECO:0000256" key="4">
    <source>
        <dbReference type="ARBA" id="ARBA00023163"/>
    </source>
</evidence>
<dbReference type="Pfam" id="PF25601">
    <property type="entry name" value="AAA_lid_14"/>
    <property type="match status" value="1"/>
</dbReference>
<dbReference type="SUPFAM" id="SSF46689">
    <property type="entry name" value="Homeodomain-like"/>
    <property type="match status" value="1"/>
</dbReference>
<dbReference type="InterPro" id="IPR010524">
    <property type="entry name" value="Sig_transdc_resp-reg_PrpR_N"/>
</dbReference>
<dbReference type="RefSeq" id="WP_207977184.1">
    <property type="nucleotide sequence ID" value="NZ_JAGDEL010000005.1"/>
</dbReference>
<dbReference type="InterPro" id="IPR002197">
    <property type="entry name" value="HTH_Fis"/>
</dbReference>
<dbReference type="InterPro" id="IPR009057">
    <property type="entry name" value="Homeodomain-like_sf"/>
</dbReference>
<dbReference type="InterPro" id="IPR058031">
    <property type="entry name" value="AAA_lid_NorR"/>
</dbReference>
<dbReference type="SUPFAM" id="SSF159800">
    <property type="entry name" value="PrpR receptor domain-like"/>
    <property type="match status" value="1"/>
</dbReference>
<dbReference type="PRINTS" id="PR01590">
    <property type="entry name" value="HTHFIS"/>
</dbReference>
<organism evidence="6 7">
    <name type="scientific">Metabacillus bambusae</name>
    <dbReference type="NCBI Taxonomy" id="2795218"/>
    <lineage>
        <taxon>Bacteria</taxon>
        <taxon>Bacillati</taxon>
        <taxon>Bacillota</taxon>
        <taxon>Bacilli</taxon>
        <taxon>Bacillales</taxon>
        <taxon>Bacillaceae</taxon>
        <taxon>Metabacillus</taxon>
    </lineage>
</organism>
<keyword evidence="2" id="KW-0067">ATP-binding</keyword>
<evidence type="ECO:0000256" key="2">
    <source>
        <dbReference type="ARBA" id="ARBA00022840"/>
    </source>
</evidence>
<dbReference type="InterPro" id="IPR002078">
    <property type="entry name" value="Sigma_54_int"/>
</dbReference>
<dbReference type="Gene3D" id="3.40.50.300">
    <property type="entry name" value="P-loop containing nucleotide triphosphate hydrolases"/>
    <property type="match status" value="1"/>
</dbReference>
<dbReference type="Pfam" id="PF06506">
    <property type="entry name" value="PrpR_N"/>
    <property type="match status" value="1"/>
</dbReference>